<keyword evidence="7 11" id="KW-0315">Glutamine amidotransferase</keyword>
<dbReference type="Gene3D" id="3.40.50.880">
    <property type="match status" value="1"/>
</dbReference>
<feature type="binding site" evidence="11">
    <location>
        <position position="302"/>
    </location>
    <ligand>
        <name>L-glutamine</name>
        <dbReference type="ChEBI" id="CHEBI:58359"/>
    </ligand>
</feature>
<dbReference type="InterPro" id="IPR029062">
    <property type="entry name" value="Class_I_gatase-like"/>
</dbReference>
<proteinExistence type="inferred from homology"/>
<feature type="binding site" evidence="11">
    <location>
        <position position="345"/>
    </location>
    <ligand>
        <name>L-glutamine</name>
        <dbReference type="ChEBI" id="CHEBI:58359"/>
    </ligand>
</feature>
<dbReference type="RefSeq" id="WP_092609092.1">
    <property type="nucleotide sequence ID" value="NZ_FNHU01000004.1"/>
</dbReference>
<feature type="binding site" evidence="11">
    <location>
        <position position="343"/>
    </location>
    <ligand>
        <name>L-glutamine</name>
        <dbReference type="ChEBI" id="CHEBI:58359"/>
    </ligand>
</feature>
<dbReference type="GO" id="GO:0006541">
    <property type="term" value="P:glutamine metabolic process"/>
    <property type="evidence" value="ECO:0007669"/>
    <property type="project" value="InterPro"/>
</dbReference>
<keyword evidence="8 11" id="KW-0665">Pyrimidine biosynthesis</keyword>
<evidence type="ECO:0000256" key="6">
    <source>
        <dbReference type="ARBA" id="ARBA00022840"/>
    </source>
</evidence>
<dbReference type="GO" id="GO:0004088">
    <property type="term" value="F:carbamoyl-phosphate synthase (glutamine-hydrolyzing) activity"/>
    <property type="evidence" value="ECO:0007669"/>
    <property type="project" value="UniProtKB-UniRule"/>
</dbReference>
<keyword evidence="4 11" id="KW-0436">Ligase</keyword>
<dbReference type="PRINTS" id="PR00097">
    <property type="entry name" value="ANTSNTHASEII"/>
</dbReference>
<dbReference type="GO" id="GO:0044205">
    <property type="term" value="P:'de novo' UMP biosynthetic process"/>
    <property type="evidence" value="ECO:0007669"/>
    <property type="project" value="UniProtKB-UniRule"/>
</dbReference>
<gene>
    <name evidence="11" type="primary">carA</name>
    <name evidence="13" type="ORF">SAMN04487766_104203</name>
</gene>
<comment type="pathway">
    <text evidence="1 11">Pyrimidine metabolism; UMP biosynthesis via de novo pathway; (S)-dihydroorotate from bicarbonate: step 1/3.</text>
</comment>
<comment type="catalytic activity">
    <reaction evidence="10 11">
        <text>L-glutamine + H2O = L-glutamate + NH4(+)</text>
        <dbReference type="Rhea" id="RHEA:15889"/>
        <dbReference type="ChEBI" id="CHEBI:15377"/>
        <dbReference type="ChEBI" id="CHEBI:28938"/>
        <dbReference type="ChEBI" id="CHEBI:29985"/>
        <dbReference type="ChEBI" id="CHEBI:58359"/>
    </reaction>
</comment>
<dbReference type="SMART" id="SM01097">
    <property type="entry name" value="CPSase_sm_chain"/>
    <property type="match status" value="1"/>
</dbReference>
<dbReference type="InterPro" id="IPR036480">
    <property type="entry name" value="CarbP_synth_ssu_N_sf"/>
</dbReference>
<feature type="binding site" evidence="11">
    <location>
        <position position="346"/>
    </location>
    <ligand>
        <name>L-glutamine</name>
        <dbReference type="ChEBI" id="CHEBI:58359"/>
    </ligand>
</feature>
<dbReference type="NCBIfam" id="TIGR01368">
    <property type="entry name" value="CPSaseIIsmall"/>
    <property type="match status" value="1"/>
</dbReference>
<keyword evidence="5 11" id="KW-0547">Nucleotide-binding</keyword>
<dbReference type="GO" id="GO:0006207">
    <property type="term" value="P:'de novo' pyrimidine nucleobase biosynthetic process"/>
    <property type="evidence" value="ECO:0007669"/>
    <property type="project" value="InterPro"/>
</dbReference>
<dbReference type="CDD" id="cd01744">
    <property type="entry name" value="GATase1_CPSase"/>
    <property type="match status" value="1"/>
</dbReference>
<dbReference type="InterPro" id="IPR006274">
    <property type="entry name" value="CarbamoylP_synth_ssu"/>
</dbReference>
<evidence type="ECO:0000256" key="4">
    <source>
        <dbReference type="ARBA" id="ARBA00022598"/>
    </source>
</evidence>
<name>A0A1G9UQP3_9ACTO</name>
<evidence type="ECO:0000313" key="14">
    <source>
        <dbReference type="Proteomes" id="UP000199671"/>
    </source>
</evidence>
<sequence>MSAPSPTAPAAYGGFTSPALPAGAPSERTPALLVLEDGYTLVGRSYGATGSTVAEIVFNTGMTGYQETLTDPSYHRQIVVMTSPHIGNTGVNDEDGESDRIWVAGFVVRDPARRASSWRARRELESELATHGVVGICDIDTRALTRHLRERGAMRAGIFSGSALPDGVGEPPRSAASQAALAACLDAVRAEPAMAGQALAAEVTTTEAYVVEPSGHFAGKEPVAVVAAIDLGIKARTPWQLAERGVRVHVLPQSTNLDEVLALRPDGVFFSNGPGDPGTADAEVELLRGVLDARIPFFGICLGNQIFGRALGYGTYKLGYGHRGVNQPVLDRATGRVEITSHNHGFAVDAPVDGPSTAPFDSGRYGRVEVSYLGLNDGVVEGLRALDLPAFSVQFHPEAAAGPHDGEHLFDRFIRMMHEHRVASAETDSAPTATPEENA</sequence>
<comment type="similarity">
    <text evidence="3 11">Belongs to the CarA family.</text>
</comment>
<dbReference type="FunFam" id="3.50.30.20:FF:000001">
    <property type="entry name" value="Carbamoyl-phosphate synthase small chain"/>
    <property type="match status" value="1"/>
</dbReference>
<dbReference type="InterPro" id="IPR017926">
    <property type="entry name" value="GATASE"/>
</dbReference>
<feature type="binding site" evidence="11">
    <location>
        <position position="73"/>
    </location>
    <ligand>
        <name>L-glutamine</name>
        <dbReference type="ChEBI" id="CHEBI:58359"/>
    </ligand>
</feature>
<keyword evidence="11" id="KW-0028">Amino-acid biosynthesis</keyword>
<dbReference type="HAMAP" id="MF_01209">
    <property type="entry name" value="CPSase_S_chain"/>
    <property type="match status" value="1"/>
</dbReference>
<feature type="binding site" evidence="11">
    <location>
        <position position="305"/>
    </location>
    <ligand>
        <name>L-glutamine</name>
        <dbReference type="ChEBI" id="CHEBI:58359"/>
    </ligand>
</feature>
<comment type="subunit">
    <text evidence="11">Composed of two chains; the small (or glutamine) chain promotes the hydrolysis of glutamine to ammonia, which is used by the large (or ammonia) chain to synthesize carbamoyl phosphate. Tetramer of heterodimers (alpha,beta)4.</text>
</comment>
<dbReference type="SUPFAM" id="SSF52317">
    <property type="entry name" value="Class I glutamine amidotransferase-like"/>
    <property type="match status" value="1"/>
</dbReference>
<comment type="pathway">
    <text evidence="2 11">Amino-acid biosynthesis; L-arginine biosynthesis; carbamoyl phosphate from bicarbonate: step 1/1.</text>
</comment>
<feature type="binding site" evidence="11">
    <location>
        <position position="275"/>
    </location>
    <ligand>
        <name>L-glutamine</name>
        <dbReference type="ChEBI" id="CHEBI:58359"/>
    </ligand>
</feature>
<organism evidence="13 14">
    <name type="scientific">Actinomyces ruminicola</name>
    <dbReference type="NCBI Taxonomy" id="332524"/>
    <lineage>
        <taxon>Bacteria</taxon>
        <taxon>Bacillati</taxon>
        <taxon>Actinomycetota</taxon>
        <taxon>Actinomycetes</taxon>
        <taxon>Actinomycetales</taxon>
        <taxon>Actinomycetaceae</taxon>
        <taxon>Actinomyces</taxon>
    </lineage>
</organism>
<dbReference type="AlphaFoldDB" id="A0A1G9UQP3"/>
<dbReference type="EC" id="6.3.5.5" evidence="11"/>
<dbReference type="OrthoDB" id="9804328at2"/>
<dbReference type="Pfam" id="PF00117">
    <property type="entry name" value="GATase"/>
    <property type="match status" value="1"/>
</dbReference>
<evidence type="ECO:0000256" key="7">
    <source>
        <dbReference type="ARBA" id="ARBA00022962"/>
    </source>
</evidence>
<feature type="active site" evidence="11">
    <location>
        <position position="396"/>
    </location>
</feature>
<dbReference type="GO" id="GO:0004359">
    <property type="term" value="F:glutaminase activity"/>
    <property type="evidence" value="ECO:0007669"/>
    <property type="project" value="RHEA"/>
</dbReference>
<dbReference type="UniPathway" id="UPA00068">
    <property type="reaction ID" value="UER00171"/>
</dbReference>
<dbReference type="Gene3D" id="3.50.30.20">
    <property type="entry name" value="Carbamoyl-phosphate synthase small subunit, N-terminal domain"/>
    <property type="match status" value="1"/>
</dbReference>
<evidence type="ECO:0000259" key="12">
    <source>
        <dbReference type="SMART" id="SM01097"/>
    </source>
</evidence>
<feature type="active site" evidence="11">
    <location>
        <position position="398"/>
    </location>
</feature>
<dbReference type="GO" id="GO:0005524">
    <property type="term" value="F:ATP binding"/>
    <property type="evidence" value="ECO:0007669"/>
    <property type="project" value="UniProtKB-UniRule"/>
</dbReference>
<keyword evidence="11" id="KW-0055">Arginine biosynthesis</keyword>
<dbReference type="PANTHER" id="PTHR43418:SF7">
    <property type="entry name" value="CARBAMOYL-PHOSPHATE SYNTHASE SMALL CHAIN"/>
    <property type="match status" value="1"/>
</dbReference>
<dbReference type="InterPro" id="IPR050472">
    <property type="entry name" value="Anth_synth/Amidotransfase"/>
</dbReference>
<dbReference type="SUPFAM" id="SSF52021">
    <property type="entry name" value="Carbamoyl phosphate synthetase, small subunit N-terminal domain"/>
    <property type="match status" value="1"/>
</dbReference>
<dbReference type="NCBIfam" id="NF009475">
    <property type="entry name" value="PRK12838.1"/>
    <property type="match status" value="1"/>
</dbReference>
<evidence type="ECO:0000256" key="9">
    <source>
        <dbReference type="ARBA" id="ARBA00048816"/>
    </source>
</evidence>
<evidence type="ECO:0000256" key="3">
    <source>
        <dbReference type="ARBA" id="ARBA00007800"/>
    </source>
</evidence>
<dbReference type="UniPathway" id="UPA00070">
    <property type="reaction ID" value="UER00115"/>
</dbReference>
<comment type="catalytic activity">
    <reaction evidence="9 11">
        <text>hydrogencarbonate + L-glutamine + 2 ATP + H2O = carbamoyl phosphate + L-glutamate + 2 ADP + phosphate + 2 H(+)</text>
        <dbReference type="Rhea" id="RHEA:18633"/>
        <dbReference type="ChEBI" id="CHEBI:15377"/>
        <dbReference type="ChEBI" id="CHEBI:15378"/>
        <dbReference type="ChEBI" id="CHEBI:17544"/>
        <dbReference type="ChEBI" id="CHEBI:29985"/>
        <dbReference type="ChEBI" id="CHEBI:30616"/>
        <dbReference type="ChEBI" id="CHEBI:43474"/>
        <dbReference type="ChEBI" id="CHEBI:58228"/>
        <dbReference type="ChEBI" id="CHEBI:58359"/>
        <dbReference type="ChEBI" id="CHEBI:456216"/>
        <dbReference type="EC" id="6.3.5.5"/>
    </reaction>
</comment>
<feature type="active site" description="Nucleophile" evidence="11">
    <location>
        <position position="301"/>
    </location>
</feature>
<dbReference type="PROSITE" id="PS51273">
    <property type="entry name" value="GATASE_TYPE_1"/>
    <property type="match status" value="1"/>
</dbReference>
<feature type="region of interest" description="CPSase" evidence="11">
    <location>
        <begin position="1"/>
        <end position="216"/>
    </location>
</feature>
<feature type="domain" description="Carbamoyl-phosphate synthase small subunit N-terminal" evidence="12">
    <location>
        <begin position="29"/>
        <end position="159"/>
    </location>
</feature>
<evidence type="ECO:0000313" key="13">
    <source>
        <dbReference type="EMBL" id="SDM62153.1"/>
    </source>
</evidence>
<keyword evidence="6 11" id="KW-0067">ATP-binding</keyword>
<evidence type="ECO:0000256" key="11">
    <source>
        <dbReference type="HAMAP-Rule" id="MF_01209"/>
    </source>
</evidence>
<evidence type="ECO:0000256" key="10">
    <source>
        <dbReference type="ARBA" id="ARBA00049285"/>
    </source>
</evidence>
<evidence type="ECO:0000256" key="2">
    <source>
        <dbReference type="ARBA" id="ARBA00005077"/>
    </source>
</evidence>
<feature type="binding site" evidence="11">
    <location>
        <position position="273"/>
    </location>
    <ligand>
        <name>L-glutamine</name>
        <dbReference type="ChEBI" id="CHEBI:58359"/>
    </ligand>
</feature>
<dbReference type="InterPro" id="IPR002474">
    <property type="entry name" value="CarbamoylP_synth_ssu_N"/>
</dbReference>
<dbReference type="EMBL" id="FNHU01000004">
    <property type="protein sequence ID" value="SDM62153.1"/>
    <property type="molecule type" value="Genomic_DNA"/>
</dbReference>
<evidence type="ECO:0000256" key="1">
    <source>
        <dbReference type="ARBA" id="ARBA00004812"/>
    </source>
</evidence>
<accession>A0A1G9UQP3</accession>
<dbReference type="PRINTS" id="PR00099">
    <property type="entry name" value="CPSGATASE"/>
</dbReference>
<evidence type="ECO:0000256" key="5">
    <source>
        <dbReference type="ARBA" id="ARBA00022741"/>
    </source>
</evidence>
<protein>
    <recommendedName>
        <fullName evidence="11">Carbamoyl phosphate synthase small chain</fullName>
        <ecNumber evidence="11">6.3.5.5</ecNumber>
    </recommendedName>
    <alternativeName>
        <fullName evidence="11">Carbamoyl phosphate synthetase glutamine chain</fullName>
    </alternativeName>
</protein>
<dbReference type="Proteomes" id="UP000199671">
    <property type="component" value="Unassembled WGS sequence"/>
</dbReference>
<dbReference type="InterPro" id="IPR035686">
    <property type="entry name" value="CPSase_GATase1"/>
</dbReference>
<comment type="function">
    <text evidence="11">Small subunit of the glutamine-dependent carbamoyl phosphate synthetase (CPSase). CPSase catalyzes the formation of carbamoyl phosphate from the ammonia moiety of glutamine, carbonate, and phosphate donated by ATP, constituting the first step of 2 biosynthetic pathways, one leading to arginine and/or urea and the other to pyrimidine nucleotides. The small subunit (glutamine amidotransferase) binds and cleaves glutamine to supply the large subunit with the substrate ammonia.</text>
</comment>
<dbReference type="GO" id="GO:0006526">
    <property type="term" value="P:L-arginine biosynthetic process"/>
    <property type="evidence" value="ECO:0007669"/>
    <property type="project" value="UniProtKB-UniRule"/>
</dbReference>
<dbReference type="Pfam" id="PF00988">
    <property type="entry name" value="CPSase_sm_chain"/>
    <property type="match status" value="1"/>
</dbReference>
<dbReference type="PANTHER" id="PTHR43418">
    <property type="entry name" value="MULTIFUNCTIONAL TRYPTOPHAN BIOSYNTHESIS PROTEIN-RELATED"/>
    <property type="match status" value="1"/>
</dbReference>
<evidence type="ECO:0000256" key="8">
    <source>
        <dbReference type="ARBA" id="ARBA00022975"/>
    </source>
</evidence>
<dbReference type="PRINTS" id="PR00096">
    <property type="entry name" value="GATASE"/>
</dbReference>
<reference evidence="13 14" key="1">
    <citation type="submission" date="2016-10" db="EMBL/GenBank/DDBJ databases">
        <authorList>
            <person name="de Groot N.N."/>
        </authorList>
    </citation>
    <scope>NUCLEOTIDE SEQUENCE [LARGE SCALE GENOMIC DNA]</scope>
    <source>
        <strain evidence="13 14">KPR-7B</strain>
    </source>
</reference>